<keyword evidence="4" id="KW-1185">Reference proteome</keyword>
<evidence type="ECO:0000256" key="1">
    <source>
        <dbReference type="ARBA" id="ARBA00022737"/>
    </source>
</evidence>
<organism evidence="3 4">
    <name type="scientific">Alitiscatomonas aceti</name>
    <dbReference type="NCBI Taxonomy" id="2981724"/>
    <lineage>
        <taxon>Bacteria</taxon>
        <taxon>Bacillati</taxon>
        <taxon>Bacillota</taxon>
        <taxon>Clostridia</taxon>
        <taxon>Lachnospirales</taxon>
        <taxon>Lachnospiraceae</taxon>
        <taxon>Alitiscatomonas</taxon>
    </lineage>
</organism>
<protein>
    <recommendedName>
        <fullName evidence="5">N-acetylmuramoyl-L-alanine amidase family protein</fullName>
    </recommendedName>
</protein>
<reference evidence="3 4" key="1">
    <citation type="journal article" date="2021" name="ISME Commun">
        <title>Automated analysis of genomic sequences facilitates high-throughput and comprehensive description of bacteria.</title>
        <authorList>
            <person name="Hitch T.C.A."/>
        </authorList>
    </citation>
    <scope>NUCLEOTIDE SEQUENCE [LARGE SCALE GENOMIC DNA]</scope>
    <source>
        <strain evidence="4">f_CCE</strain>
    </source>
</reference>
<evidence type="ECO:0000313" key="4">
    <source>
        <dbReference type="Proteomes" id="UP001652395"/>
    </source>
</evidence>
<accession>A0ABT2UZD2</accession>
<dbReference type="EMBL" id="JAOQJF010000005">
    <property type="protein sequence ID" value="MCU6799029.1"/>
    <property type="molecule type" value="Genomic_DNA"/>
</dbReference>
<evidence type="ECO:0008006" key="5">
    <source>
        <dbReference type="Google" id="ProtNLM"/>
    </source>
</evidence>
<dbReference type="SUPFAM" id="SSF69360">
    <property type="entry name" value="Cell wall binding repeat"/>
    <property type="match status" value="1"/>
</dbReference>
<dbReference type="Pfam" id="PF01473">
    <property type="entry name" value="Choline_bind_1"/>
    <property type="match status" value="1"/>
</dbReference>
<comment type="caution">
    <text evidence="3">The sequence shown here is derived from an EMBL/GenBank/DDBJ whole genome shotgun (WGS) entry which is preliminary data.</text>
</comment>
<keyword evidence="1" id="KW-0677">Repeat</keyword>
<sequence>MRRRIIGSLMAAAFIAAGTGIAALAAGGGYIQMESGKKENQVRISLDFSGDREFGKYMEDIGAVQVDLALETPEPEDITRAEFTFEASIQKDPDVKIRDGIFLEDTGRFSIFLAGNGTGDGLFNGGKKLELGVLQTASTEDITLRVERIAAVAGEELVFETDGGRETEFLLKATDPGEDQGENGGSGDGDNSGNGDGSGGEDGNGGDPGDGDGSGDDGTSGDGDGTDGNTGNGHGNNGGSGNGSGNGSGGSYRPVKSTGFICPQVSARETAGQWIQTGEDWQFRFSGGAMAMDCWIFKGGEWYHMGADSLMDRGWHYQKETGNWYYLRENGAMKKGWIQLSGIWYYLGTADGRMAVGWQSIGEKWYYLNPAEPVPVPATDPVTGQTVQSTEGQLPYGAMYQNRKTPDGFMTGADGAWME</sequence>
<gene>
    <name evidence="3" type="ORF">OCV69_03625</name>
</gene>
<dbReference type="Gene3D" id="2.10.270.10">
    <property type="entry name" value="Cholin Binding"/>
    <property type="match status" value="1"/>
</dbReference>
<dbReference type="Pfam" id="PF19127">
    <property type="entry name" value="Choline_bind_3"/>
    <property type="match status" value="1"/>
</dbReference>
<feature type="compositionally biased region" description="Gly residues" evidence="2">
    <location>
        <begin position="216"/>
        <end position="250"/>
    </location>
</feature>
<dbReference type="InterPro" id="IPR018337">
    <property type="entry name" value="Cell_wall/Cho-bd_repeat"/>
</dbReference>
<feature type="region of interest" description="Disordered" evidence="2">
    <location>
        <begin position="174"/>
        <end position="252"/>
    </location>
</feature>
<proteinExistence type="predicted"/>
<dbReference type="Proteomes" id="UP001652395">
    <property type="component" value="Unassembled WGS sequence"/>
</dbReference>
<evidence type="ECO:0000313" key="3">
    <source>
        <dbReference type="EMBL" id="MCU6799029.1"/>
    </source>
</evidence>
<feature type="compositionally biased region" description="Gly residues" evidence="2">
    <location>
        <begin position="182"/>
        <end position="208"/>
    </location>
</feature>
<dbReference type="RefSeq" id="WP_158357700.1">
    <property type="nucleotide sequence ID" value="NZ_JAOQJF010000005.1"/>
</dbReference>
<evidence type="ECO:0000256" key="2">
    <source>
        <dbReference type="SAM" id="MobiDB-lite"/>
    </source>
</evidence>
<name>A0ABT2UZD2_9FIRM</name>